<reference evidence="7 8" key="1">
    <citation type="submission" date="2020-07" db="EMBL/GenBank/DDBJ databases">
        <title>Sequencing the genomes of 1000 actinobacteria strains.</title>
        <authorList>
            <person name="Klenk H.-P."/>
        </authorList>
    </citation>
    <scope>NUCLEOTIDE SEQUENCE [LARGE SCALE GENOMIC DNA]</scope>
    <source>
        <strain evidence="7 8">DSM 45975</strain>
    </source>
</reference>
<evidence type="ECO:0008006" key="9">
    <source>
        <dbReference type="Google" id="ProtNLM"/>
    </source>
</evidence>
<dbReference type="GO" id="GO:0008171">
    <property type="term" value="F:O-methyltransferase activity"/>
    <property type="evidence" value="ECO:0007669"/>
    <property type="project" value="InterPro"/>
</dbReference>
<dbReference type="PANTHER" id="PTHR43712">
    <property type="entry name" value="PUTATIVE (AFU_ORTHOLOGUE AFUA_4G14580)-RELATED"/>
    <property type="match status" value="1"/>
</dbReference>
<evidence type="ECO:0000313" key="7">
    <source>
        <dbReference type="EMBL" id="MBA8827506.1"/>
    </source>
</evidence>
<dbReference type="GO" id="GO:0032259">
    <property type="term" value="P:methylation"/>
    <property type="evidence" value="ECO:0007669"/>
    <property type="project" value="UniProtKB-KW"/>
</dbReference>
<dbReference type="InterPro" id="IPR012967">
    <property type="entry name" value="COMT_dimerisation"/>
</dbReference>
<feature type="domain" description="O-methyltransferase C-terminal" evidence="5">
    <location>
        <begin position="121"/>
        <end position="319"/>
    </location>
</feature>
<sequence length="337" mass="36349">MQQRDNPSSSGSPAGQLATSITGFIVTQAVYASAKLGIADLVNDGPVPIEELAKSTNTDSDSLYRLLRMLSGSGIFVEHADSEFGNSEVSSLLRSDLGTFRDFAITFGEGFYTAFGDMLRSVETGSPSFNMVHGTDYDSHYAQNPESGRHYHAFMAGGKRALAARLAAEEWQDGELVVDVGGGNGTLLIELLQRRPELRGLVTDLDHVVRDAEERIALAELGDRLTAVGGDFFGGVPSGGHSYLLSRILHGWSDRDAAVILHNVRRAIPEEGRLIIVNDVVAPPNEPGQKMMDLLALVLGGRERTESQWCTLLSANGFELTDVRPGSLHSLIDARPV</sequence>
<evidence type="ECO:0000259" key="6">
    <source>
        <dbReference type="Pfam" id="PF08100"/>
    </source>
</evidence>
<dbReference type="Pfam" id="PF00891">
    <property type="entry name" value="Methyltransf_2"/>
    <property type="match status" value="1"/>
</dbReference>
<evidence type="ECO:0000256" key="2">
    <source>
        <dbReference type="ARBA" id="ARBA00022679"/>
    </source>
</evidence>
<evidence type="ECO:0000256" key="1">
    <source>
        <dbReference type="ARBA" id="ARBA00022603"/>
    </source>
</evidence>
<dbReference type="Proteomes" id="UP000569329">
    <property type="component" value="Unassembled WGS sequence"/>
</dbReference>
<keyword evidence="2" id="KW-0808">Transferase</keyword>
<dbReference type="CDD" id="cd02440">
    <property type="entry name" value="AdoMet_MTases"/>
    <property type="match status" value="1"/>
</dbReference>
<comment type="caution">
    <text evidence="7">The sequence shown here is derived from an EMBL/GenBank/DDBJ whole genome shotgun (WGS) entry which is preliminary data.</text>
</comment>
<name>A0A839E4I7_9PSEU</name>
<evidence type="ECO:0000259" key="5">
    <source>
        <dbReference type="Pfam" id="PF00891"/>
    </source>
</evidence>
<evidence type="ECO:0000313" key="8">
    <source>
        <dbReference type="Proteomes" id="UP000569329"/>
    </source>
</evidence>
<dbReference type="PROSITE" id="PS51683">
    <property type="entry name" value="SAM_OMT_II"/>
    <property type="match status" value="1"/>
</dbReference>
<dbReference type="InterPro" id="IPR016461">
    <property type="entry name" value="COMT-like"/>
</dbReference>
<organism evidence="7 8">
    <name type="scientific">Halosaccharopolyspora lacisalsi</name>
    <dbReference type="NCBI Taxonomy" id="1000566"/>
    <lineage>
        <taxon>Bacteria</taxon>
        <taxon>Bacillati</taxon>
        <taxon>Actinomycetota</taxon>
        <taxon>Actinomycetes</taxon>
        <taxon>Pseudonocardiales</taxon>
        <taxon>Pseudonocardiaceae</taxon>
        <taxon>Halosaccharopolyspora</taxon>
    </lineage>
</organism>
<protein>
    <recommendedName>
        <fullName evidence="9">Methyltransferase</fullName>
    </recommendedName>
</protein>
<dbReference type="InterPro" id="IPR001077">
    <property type="entry name" value="COMT_C"/>
</dbReference>
<keyword evidence="3" id="KW-0949">S-adenosyl-L-methionine</keyword>
<dbReference type="PIRSF" id="PIRSF005739">
    <property type="entry name" value="O-mtase"/>
    <property type="match status" value="1"/>
</dbReference>
<feature type="domain" description="O-methyltransferase dimerisation" evidence="6">
    <location>
        <begin position="21"/>
        <end position="93"/>
    </location>
</feature>
<dbReference type="InterPro" id="IPR029063">
    <property type="entry name" value="SAM-dependent_MTases_sf"/>
</dbReference>
<dbReference type="SUPFAM" id="SSF46785">
    <property type="entry name" value="Winged helix' DNA-binding domain"/>
    <property type="match status" value="1"/>
</dbReference>
<dbReference type="InterPro" id="IPR036388">
    <property type="entry name" value="WH-like_DNA-bd_sf"/>
</dbReference>
<proteinExistence type="predicted"/>
<accession>A0A839E4I7</accession>
<evidence type="ECO:0000256" key="4">
    <source>
        <dbReference type="PIRSR" id="PIRSR005739-1"/>
    </source>
</evidence>
<dbReference type="Gene3D" id="1.10.10.10">
    <property type="entry name" value="Winged helix-like DNA-binding domain superfamily/Winged helix DNA-binding domain"/>
    <property type="match status" value="1"/>
</dbReference>
<feature type="active site" description="Proton acceptor" evidence="4">
    <location>
        <position position="250"/>
    </location>
</feature>
<dbReference type="Gene3D" id="3.40.50.150">
    <property type="entry name" value="Vaccinia Virus protein VP39"/>
    <property type="match status" value="1"/>
</dbReference>
<keyword evidence="1" id="KW-0489">Methyltransferase</keyword>
<keyword evidence="8" id="KW-1185">Reference proteome</keyword>
<dbReference type="InterPro" id="IPR036390">
    <property type="entry name" value="WH_DNA-bd_sf"/>
</dbReference>
<dbReference type="PANTHER" id="PTHR43712:SF2">
    <property type="entry name" value="O-METHYLTRANSFERASE CICE"/>
    <property type="match status" value="1"/>
</dbReference>
<dbReference type="AlphaFoldDB" id="A0A839E4I7"/>
<dbReference type="RefSeq" id="WP_182546676.1">
    <property type="nucleotide sequence ID" value="NZ_JACGWZ010000008.1"/>
</dbReference>
<dbReference type="GO" id="GO:0046983">
    <property type="term" value="F:protein dimerization activity"/>
    <property type="evidence" value="ECO:0007669"/>
    <property type="project" value="InterPro"/>
</dbReference>
<dbReference type="EMBL" id="JACGWZ010000008">
    <property type="protein sequence ID" value="MBA8827506.1"/>
    <property type="molecule type" value="Genomic_DNA"/>
</dbReference>
<gene>
    <name evidence="7" type="ORF">FHX42_004902</name>
</gene>
<evidence type="ECO:0000256" key="3">
    <source>
        <dbReference type="ARBA" id="ARBA00022691"/>
    </source>
</evidence>
<dbReference type="SUPFAM" id="SSF53335">
    <property type="entry name" value="S-adenosyl-L-methionine-dependent methyltransferases"/>
    <property type="match status" value="1"/>
</dbReference>
<dbReference type="Pfam" id="PF08100">
    <property type="entry name" value="Dimerisation"/>
    <property type="match status" value="1"/>
</dbReference>